<proteinExistence type="predicted"/>
<dbReference type="Proteomes" id="UP000649617">
    <property type="component" value="Unassembled WGS sequence"/>
</dbReference>
<keyword evidence="3" id="KW-1185">Reference proteome</keyword>
<protein>
    <submittedName>
        <fullName evidence="2">Uncharacterized protein</fullName>
    </submittedName>
</protein>
<feature type="non-terminal residue" evidence="2">
    <location>
        <position position="131"/>
    </location>
</feature>
<feature type="region of interest" description="Disordered" evidence="1">
    <location>
        <begin position="1"/>
        <end position="26"/>
    </location>
</feature>
<reference evidence="2" key="1">
    <citation type="submission" date="2021-02" db="EMBL/GenBank/DDBJ databases">
        <authorList>
            <person name="Dougan E. K."/>
            <person name="Rhodes N."/>
            <person name="Thang M."/>
            <person name="Chan C."/>
        </authorList>
    </citation>
    <scope>NUCLEOTIDE SEQUENCE</scope>
</reference>
<comment type="caution">
    <text evidence="2">The sequence shown here is derived from an EMBL/GenBank/DDBJ whole genome shotgun (WGS) entry which is preliminary data.</text>
</comment>
<dbReference type="EMBL" id="CAJNIZ010001238">
    <property type="protein sequence ID" value="CAE7186293.1"/>
    <property type="molecule type" value="Genomic_DNA"/>
</dbReference>
<feature type="region of interest" description="Disordered" evidence="1">
    <location>
        <begin position="89"/>
        <end position="131"/>
    </location>
</feature>
<name>A0A812J020_SYMPI</name>
<sequence length="131" mass="14631">DARKLQETLEGSTEAAGLDDPLSGQEDATLDESQINLQHFLTMGYVRPPNVGSLREWGQELLPSGKHRALTFEAAFHKHMPYAAYMEKMQKAPSDPENKGEGMNPDLIPKESTTKPIPEDEEWKLCPAQEP</sequence>
<evidence type="ECO:0000313" key="3">
    <source>
        <dbReference type="Proteomes" id="UP000649617"/>
    </source>
</evidence>
<dbReference type="AlphaFoldDB" id="A0A812J020"/>
<feature type="compositionally biased region" description="Basic and acidic residues" evidence="1">
    <location>
        <begin position="89"/>
        <end position="100"/>
    </location>
</feature>
<evidence type="ECO:0000256" key="1">
    <source>
        <dbReference type="SAM" id="MobiDB-lite"/>
    </source>
</evidence>
<evidence type="ECO:0000313" key="2">
    <source>
        <dbReference type="EMBL" id="CAE7186293.1"/>
    </source>
</evidence>
<gene>
    <name evidence="2" type="ORF">SPIL2461_LOCUS1283</name>
</gene>
<accession>A0A812J020</accession>
<feature type="non-terminal residue" evidence="2">
    <location>
        <position position="1"/>
    </location>
</feature>
<organism evidence="2 3">
    <name type="scientific">Symbiodinium pilosum</name>
    <name type="common">Dinoflagellate</name>
    <dbReference type="NCBI Taxonomy" id="2952"/>
    <lineage>
        <taxon>Eukaryota</taxon>
        <taxon>Sar</taxon>
        <taxon>Alveolata</taxon>
        <taxon>Dinophyceae</taxon>
        <taxon>Suessiales</taxon>
        <taxon>Symbiodiniaceae</taxon>
        <taxon>Symbiodinium</taxon>
    </lineage>
</organism>